<proteinExistence type="predicted"/>
<organism evidence="1">
    <name type="scientific">marine sediment metagenome</name>
    <dbReference type="NCBI Taxonomy" id="412755"/>
    <lineage>
        <taxon>unclassified sequences</taxon>
        <taxon>metagenomes</taxon>
        <taxon>ecological metagenomes</taxon>
    </lineage>
</organism>
<evidence type="ECO:0000313" key="1">
    <source>
        <dbReference type="EMBL" id="KKN09294.1"/>
    </source>
</evidence>
<dbReference type="EMBL" id="LAZR01004365">
    <property type="protein sequence ID" value="KKN09294.1"/>
    <property type="molecule type" value="Genomic_DNA"/>
</dbReference>
<protein>
    <submittedName>
        <fullName evidence="1">Uncharacterized protein</fullName>
    </submittedName>
</protein>
<reference evidence="1" key="1">
    <citation type="journal article" date="2015" name="Nature">
        <title>Complex archaea that bridge the gap between prokaryotes and eukaryotes.</title>
        <authorList>
            <person name="Spang A."/>
            <person name="Saw J.H."/>
            <person name="Jorgensen S.L."/>
            <person name="Zaremba-Niedzwiedzka K."/>
            <person name="Martijn J."/>
            <person name="Lind A.E."/>
            <person name="van Eijk R."/>
            <person name="Schleper C."/>
            <person name="Guy L."/>
            <person name="Ettema T.J."/>
        </authorList>
    </citation>
    <scope>NUCLEOTIDE SEQUENCE</scope>
</reference>
<gene>
    <name evidence="1" type="ORF">LCGC14_1048200</name>
</gene>
<dbReference type="AlphaFoldDB" id="A0A0F9MU64"/>
<name>A0A0F9MU64_9ZZZZ</name>
<comment type="caution">
    <text evidence="1">The sequence shown here is derived from an EMBL/GenBank/DDBJ whole genome shotgun (WGS) entry which is preliminary data.</text>
</comment>
<sequence>MELIPIEHNISEVVKSKLALARMYEDAGMKTKAREINKGCVVQICEENEIPIIQSGDYGDGYRMVGSGIIRNWEGLDWDMKRLKDLHTNIPTPILKKMAKVKDSYTLRIAFPIKVSVKDPVLLYELPFLDDAFIELARWE</sequence>
<accession>A0A0F9MU64</accession>